<accession>A0ABT4X3T8</accession>
<feature type="signal peptide" evidence="7">
    <location>
        <begin position="1"/>
        <end position="22"/>
    </location>
</feature>
<feature type="chain" id="PRO_5045368259" description="Oligopeptidase F" evidence="7">
    <location>
        <begin position="23"/>
        <end position="664"/>
    </location>
</feature>
<dbReference type="CDD" id="cd09608">
    <property type="entry name" value="M3B_PepF"/>
    <property type="match status" value="1"/>
</dbReference>
<evidence type="ECO:0000256" key="1">
    <source>
        <dbReference type="ARBA" id="ARBA00022670"/>
    </source>
</evidence>
<protein>
    <recommendedName>
        <fullName evidence="6">Oligopeptidase F</fullName>
        <ecNumber evidence="6">3.4.24.-</ecNumber>
    </recommendedName>
</protein>
<dbReference type="InterPro" id="IPR001567">
    <property type="entry name" value="Pept_M3A_M3B_dom"/>
</dbReference>
<keyword evidence="7" id="KW-0732">Signal</keyword>
<dbReference type="InterPro" id="IPR045090">
    <property type="entry name" value="Pept_M3A_M3B"/>
</dbReference>
<dbReference type="EMBL" id="JAQKAB010000003">
    <property type="protein sequence ID" value="MDA7026106.1"/>
    <property type="molecule type" value="Genomic_DNA"/>
</dbReference>
<dbReference type="PANTHER" id="PTHR11804:SF84">
    <property type="entry name" value="SACCHAROLYSIN"/>
    <property type="match status" value="1"/>
</dbReference>
<evidence type="ECO:0000259" key="8">
    <source>
        <dbReference type="Pfam" id="PF01432"/>
    </source>
</evidence>
<evidence type="ECO:0000256" key="6">
    <source>
        <dbReference type="RuleBase" id="RU368091"/>
    </source>
</evidence>
<keyword evidence="3 6" id="KW-0378">Hydrolase</keyword>
<evidence type="ECO:0000256" key="2">
    <source>
        <dbReference type="ARBA" id="ARBA00022723"/>
    </source>
</evidence>
<keyword evidence="1 6" id="KW-0645">Protease</keyword>
<evidence type="ECO:0000256" key="5">
    <source>
        <dbReference type="ARBA" id="ARBA00023049"/>
    </source>
</evidence>
<dbReference type="Gene3D" id="1.10.1370.20">
    <property type="entry name" value="Oligoendopeptidase f, C-terminal domain"/>
    <property type="match status" value="1"/>
</dbReference>
<comment type="similarity">
    <text evidence="6">Belongs to the peptidase M3B family.</text>
</comment>
<dbReference type="InterPro" id="IPR013647">
    <property type="entry name" value="OligopepF_N_dom"/>
</dbReference>
<dbReference type="EC" id="3.4.24.-" evidence="6"/>
<dbReference type="InterPro" id="IPR042088">
    <property type="entry name" value="OligoPept_F_C"/>
</dbReference>
<evidence type="ECO:0000256" key="7">
    <source>
        <dbReference type="SAM" id="SignalP"/>
    </source>
</evidence>
<dbReference type="SUPFAM" id="SSF55486">
    <property type="entry name" value="Metalloproteases ('zincins'), catalytic domain"/>
    <property type="match status" value="1"/>
</dbReference>
<organism evidence="10 11">
    <name type="scientific">Bacillus changyiensis</name>
    <dbReference type="NCBI Taxonomy" id="3004103"/>
    <lineage>
        <taxon>Bacteria</taxon>
        <taxon>Bacillati</taxon>
        <taxon>Bacillota</taxon>
        <taxon>Bacilli</taxon>
        <taxon>Bacillales</taxon>
        <taxon>Bacillaceae</taxon>
        <taxon>Bacillus</taxon>
    </lineage>
</organism>
<dbReference type="PANTHER" id="PTHR11804">
    <property type="entry name" value="PROTEASE M3 THIMET OLIGOPEPTIDASE-RELATED"/>
    <property type="match status" value="1"/>
</dbReference>
<dbReference type="Proteomes" id="UP001211894">
    <property type="component" value="Unassembled WGS sequence"/>
</dbReference>
<dbReference type="Gene3D" id="1.20.140.70">
    <property type="entry name" value="Oligopeptidase f, N-terminal domain"/>
    <property type="match status" value="1"/>
</dbReference>
<dbReference type="InterPro" id="IPR004438">
    <property type="entry name" value="Peptidase_M3B"/>
</dbReference>
<reference evidence="10 11" key="1">
    <citation type="submission" date="2023-01" db="EMBL/GenBank/DDBJ databases">
        <title>Bacillus changyiensis sp. nov., isolated from a coastal deposit.</title>
        <authorList>
            <person name="Xiao G."/>
            <person name="Lai Q."/>
            <person name="Hu Z."/>
            <person name="Shao Z."/>
        </authorList>
    </citation>
    <scope>NUCLEOTIDE SEQUENCE [LARGE SCALE GENOMIC DNA]</scope>
    <source>
        <strain evidence="10 11">CLL-7-23</strain>
    </source>
</reference>
<keyword evidence="2 6" id="KW-0479">Metal-binding</keyword>
<evidence type="ECO:0000313" key="11">
    <source>
        <dbReference type="Proteomes" id="UP001211894"/>
    </source>
</evidence>
<keyword evidence="4 6" id="KW-0862">Zinc</keyword>
<dbReference type="Pfam" id="PF01432">
    <property type="entry name" value="Peptidase_M3"/>
    <property type="match status" value="1"/>
</dbReference>
<gene>
    <name evidence="10" type="primary">pepF</name>
    <name evidence="10" type="ORF">PJ311_05685</name>
</gene>
<dbReference type="Pfam" id="PF08439">
    <property type="entry name" value="Peptidase_M3_N"/>
    <property type="match status" value="1"/>
</dbReference>
<keyword evidence="5 6" id="KW-0482">Metalloprotease</keyword>
<feature type="domain" description="Oligopeptidase F N-terminal" evidence="9">
    <location>
        <begin position="175"/>
        <end position="244"/>
    </location>
</feature>
<evidence type="ECO:0000313" key="10">
    <source>
        <dbReference type="EMBL" id="MDA7026106.1"/>
    </source>
</evidence>
<feature type="domain" description="Peptidase M3A/M3B catalytic" evidence="8">
    <location>
        <begin position="265"/>
        <end position="645"/>
    </location>
</feature>
<comment type="function">
    <text evidence="6">Has oligopeptidase activity and degrades a variety of small bioactive peptides.</text>
</comment>
<proteinExistence type="inferred from homology"/>
<keyword evidence="11" id="KW-1185">Reference proteome</keyword>
<evidence type="ECO:0000259" key="9">
    <source>
        <dbReference type="Pfam" id="PF08439"/>
    </source>
</evidence>
<dbReference type="Gene3D" id="1.10.287.830">
    <property type="entry name" value="putative peptidase helix hairpin domain like"/>
    <property type="match status" value="1"/>
</dbReference>
<name>A0ABT4X3T8_9BACI</name>
<comment type="cofactor">
    <cofactor evidence="6">
        <name>Zn(2+)</name>
        <dbReference type="ChEBI" id="CHEBI:29105"/>
    </cofactor>
    <text evidence="6">Binds 1 zinc ion.</text>
</comment>
<comment type="caution">
    <text evidence="10">The sequence shown here is derived from an EMBL/GenBank/DDBJ whole genome shotgun (WGS) entry which is preliminary data.</text>
</comment>
<dbReference type="NCBIfam" id="TIGR00181">
    <property type="entry name" value="pepF"/>
    <property type="match status" value="1"/>
</dbReference>
<evidence type="ECO:0000256" key="3">
    <source>
        <dbReference type="ARBA" id="ARBA00022801"/>
    </source>
</evidence>
<sequence length="664" mass="76305">MFQMKSYLLCFLVAASSVIFSAYDLTKGGQKTEDKHNTSLLSINGLGVKKARGLKLTEENQTKKLPARSEVNEADTWRLEDIFPSDDAWNREFQAVKDQLPKLSEFKGKLSHSADDLYEALTQQDKVMERLDKLYTYSHMRYDQDTGNSVYQGLNDKAANLYSQAASITAYMVPEILTIQEEKLQQFLLEKEELKLYSHALEEITKERPHVLSEKEEGLLAEASDVLGNSSTTFSLFNNADLEFPEITDENGEKRQITHSNFVPLLESADRDIRRNAFKAVYGTYDRYKNTLASTLSGAIKKHNFYAKVRHYQSAREAALSRNSIPEEVYDHLVKTINQYLPLLHRYVALRKKVLELDEVHMYDLYTPLVKGSGMKVSYDQAKDYMLKGLAPLGEDYASILKEGLNNRWVDIYENKGKRSGAYSSGAYGTNPYIMMNWQNNVNELFTLVHEFGHSVHSYYTRKNQPYTYGDYSIFVAEVASTTNEALLGHYLLNTLSDEKQRLYILNHMLEGFKGTVFRQTMFAEFEHAIHVKAQEGEPLTPDLLCKIYYDLNKKYFGEEMKVDQEIALEWARIPHFYYNYYVYQYATGYSAAQALSQQILNEGKPAVERYLEFLKAGSSDYPIEVLKKAGVDMTSSKPIEAACKTFEKQLTEMEELIQKLNKQ</sequence>
<evidence type="ECO:0000256" key="4">
    <source>
        <dbReference type="ARBA" id="ARBA00022833"/>
    </source>
</evidence>